<dbReference type="EMBL" id="AQHV01000014">
    <property type="protein sequence ID" value="KKB53760.1"/>
    <property type="molecule type" value="Genomic_DNA"/>
</dbReference>
<reference evidence="1 2" key="1">
    <citation type="submission" date="2013-04" db="EMBL/GenBank/DDBJ databases">
        <title>The Genome Sequence of Parabacteroides goldsteinii DSM 19448.</title>
        <authorList>
            <consortium name="The Broad Institute Genomics Platform"/>
            <person name="Earl A."/>
            <person name="Ward D."/>
            <person name="Feldgarden M."/>
            <person name="Gevers D."/>
            <person name="Martens E."/>
            <person name="Sakamoto M."/>
            <person name="Benno Y."/>
            <person name="Song Y."/>
            <person name="Liu C."/>
            <person name="Lee J."/>
            <person name="Bolanos M."/>
            <person name="Vaisanen M.L."/>
            <person name="Finegold S.M."/>
            <person name="Walker B."/>
            <person name="Young S."/>
            <person name="Zeng Q."/>
            <person name="Gargeya S."/>
            <person name="Fitzgerald M."/>
            <person name="Haas B."/>
            <person name="Abouelleil A."/>
            <person name="Allen A.W."/>
            <person name="Alvarado L."/>
            <person name="Arachchi H.M."/>
            <person name="Berlin A.M."/>
            <person name="Chapman S.B."/>
            <person name="Gainer-Dewar J."/>
            <person name="Goldberg J."/>
            <person name="Griggs A."/>
            <person name="Gujja S."/>
            <person name="Hansen M."/>
            <person name="Howarth C."/>
            <person name="Imamovic A."/>
            <person name="Ireland A."/>
            <person name="Larimer J."/>
            <person name="McCowan C."/>
            <person name="Murphy C."/>
            <person name="Pearson M."/>
            <person name="Poon T.W."/>
            <person name="Priest M."/>
            <person name="Roberts A."/>
            <person name="Saif S."/>
            <person name="Shea T."/>
            <person name="Sisk P."/>
            <person name="Sykes S."/>
            <person name="Wortman J."/>
            <person name="Nusbaum C."/>
            <person name="Birren B."/>
        </authorList>
    </citation>
    <scope>NUCLEOTIDE SEQUENCE [LARGE SCALE GENOMIC DNA]</scope>
    <source>
        <strain evidence="1 2">DSM 19448</strain>
    </source>
</reference>
<organism evidence="1 2">
    <name type="scientific">Parabacteroides goldsteinii DSM 19448 = WAL 12034</name>
    <dbReference type="NCBI Taxonomy" id="927665"/>
    <lineage>
        <taxon>Bacteria</taxon>
        <taxon>Pseudomonadati</taxon>
        <taxon>Bacteroidota</taxon>
        <taxon>Bacteroidia</taxon>
        <taxon>Bacteroidales</taxon>
        <taxon>Tannerellaceae</taxon>
        <taxon>Parabacteroides</taxon>
    </lineage>
</organism>
<proteinExistence type="predicted"/>
<accession>A0A0F5J8D5</accession>
<dbReference type="AlphaFoldDB" id="A0A0F5J8D5"/>
<dbReference type="Proteomes" id="UP000033047">
    <property type="component" value="Unassembled WGS sequence"/>
</dbReference>
<dbReference type="PATRIC" id="fig|927665.4.peg.3400"/>
<sequence>MDRAEIECRLTNQSLAPVHTFFCYILSGLHFDIWDIFYNLP</sequence>
<dbReference type="STRING" id="927665.HMPREF1535_03308"/>
<name>A0A0F5J8D5_9BACT</name>
<protein>
    <submittedName>
        <fullName evidence="1">Uncharacterized protein</fullName>
    </submittedName>
</protein>
<evidence type="ECO:0000313" key="1">
    <source>
        <dbReference type="EMBL" id="KKB53760.1"/>
    </source>
</evidence>
<dbReference type="HOGENOM" id="CLU_3273959_0_0_10"/>
<gene>
    <name evidence="1" type="ORF">HMPREF1535_03308</name>
</gene>
<evidence type="ECO:0000313" key="2">
    <source>
        <dbReference type="Proteomes" id="UP000033047"/>
    </source>
</evidence>
<comment type="caution">
    <text evidence="1">The sequence shown here is derived from an EMBL/GenBank/DDBJ whole genome shotgun (WGS) entry which is preliminary data.</text>
</comment>